<organism evidence="1">
    <name type="scientific">viral metagenome</name>
    <dbReference type="NCBI Taxonomy" id="1070528"/>
    <lineage>
        <taxon>unclassified sequences</taxon>
        <taxon>metagenomes</taxon>
        <taxon>organismal metagenomes</taxon>
    </lineage>
</organism>
<dbReference type="AlphaFoldDB" id="A0A6C0H8P6"/>
<dbReference type="EMBL" id="MN739903">
    <property type="protein sequence ID" value="QHT76844.1"/>
    <property type="molecule type" value="Genomic_DNA"/>
</dbReference>
<dbReference type="InterPro" id="IPR011043">
    <property type="entry name" value="Gal_Oxase/kelch_b-propeller"/>
</dbReference>
<sequence>MAAYDVFFKNIYISMLNFNNIQNVNDNTILSTKVSINTNLYISGFSILQNSNQPYQQENINIFKSNLNIKGTLINNNCMTVMNILNVSGITIINNNLSILSNLKISSSSILNNILNVGGSTNIIGYTSINSTLNISGSAICKNNVLTDTIQGNNLNIFGNTINIGNSNTQINITGTALYDATVNIQIIDKIITLNINSNDYNTGNDIGNYCGIQCYGISGIGFIQTNTDASRFIIKTPIENTYGYIAVQDIYNNINISGTTKLGPTNIYSILNISGFCQLNNNVNINNNLNIYSSNIINNSTSIISSLNISNNTIINGNTTILNQLNISNTSSCFMNNNLTINSSLNIVNNNIVGNNTILSFINVNNFSSNNCNMLNLYVSGTSNLGYTTILSNLNISNNMIINNSLYGISNLNILNTTVLNNNTSINSSLNISGPTLLYGNNTLLANLNVLGQIITKLPNYFSNSIAREAGIPLWGLYRTGGILKVRVNDTPPNITLIGSSNINITQGTTFIEPGISIYSPVYSNIKGYITSINNGSNNIIINPILISGNSTLIAQTSSLSIGSYLITYNATDPDGLVGVGMRTLTVPSPPAQPPAGLTNLPKGVSQYGNIFPPVVPAGLSYSCISSVTISGSGSVIAIGMATIPNNTSPNTNGRGPGVTSIYQIINNVWTLLGNPIVGSFNADASEYTYGCNLSYDGMTVLKSFPGYVGIGTATHCQGSMIVYNYNGSSWVQKGQIIYGDITVGYSTGAWSGISYDGNIVSTGFYNDFIFSSAIQVFQFNNNQWTQLGNNIIYMNSTRERTRGLTFSKTGLINAFLGFIPGGDPYVKVNQYNPQTLQWSQLGSTITQSTYNLAARPSYPKLLESGYSMIIPVDNSKTFYVFFYNNVDWIIASSCYVPNGLLTEELGISNNSMILSGSWNASSPSQQLFAYSTTGWKFITYYDTYSNWGANSACFVKISEDGRYIICSGQGRIGDISAQNLICIRAYIINY</sequence>
<protein>
    <submittedName>
        <fullName evidence="1">Uncharacterized protein</fullName>
    </submittedName>
</protein>
<proteinExistence type="predicted"/>
<dbReference type="SUPFAM" id="SSF50965">
    <property type="entry name" value="Galactose oxidase, central domain"/>
    <property type="match status" value="1"/>
</dbReference>
<evidence type="ECO:0000313" key="1">
    <source>
        <dbReference type="EMBL" id="QHT76844.1"/>
    </source>
</evidence>
<name>A0A6C0H8P6_9ZZZZ</name>
<accession>A0A6C0H8P6</accession>
<reference evidence="1" key="1">
    <citation type="journal article" date="2020" name="Nature">
        <title>Giant virus diversity and host interactions through global metagenomics.</title>
        <authorList>
            <person name="Schulz F."/>
            <person name="Roux S."/>
            <person name="Paez-Espino D."/>
            <person name="Jungbluth S."/>
            <person name="Walsh D.A."/>
            <person name="Denef V.J."/>
            <person name="McMahon K.D."/>
            <person name="Konstantinidis K.T."/>
            <person name="Eloe-Fadrosh E.A."/>
            <person name="Kyrpides N.C."/>
            <person name="Woyke T."/>
        </authorList>
    </citation>
    <scope>NUCLEOTIDE SEQUENCE</scope>
    <source>
        <strain evidence="1">GVMAG-M-3300023179-82</strain>
    </source>
</reference>